<protein>
    <submittedName>
        <fullName evidence="1">Uncharacterized protein</fullName>
    </submittedName>
</protein>
<dbReference type="EMBL" id="AK404364">
    <property type="protein sequence ID" value="BAM20198.1"/>
    <property type="molecule type" value="mRNA"/>
</dbReference>
<accession>I4DQK8</accession>
<proteinExistence type="evidence at transcript level"/>
<sequence length="53" mass="6283">YFDKTVLQCDTCKDYTGCSVILLFDSDCDKTDEDTKLIFRYSFYIQNMMTTEN</sequence>
<dbReference type="AlphaFoldDB" id="I4DQK8"/>
<name>I4DQK8_PAPXU</name>
<organism evidence="1">
    <name type="scientific">Papilio xuthus</name>
    <name type="common">Asian swallowtail butterfly</name>
    <dbReference type="NCBI Taxonomy" id="66420"/>
    <lineage>
        <taxon>Eukaryota</taxon>
        <taxon>Metazoa</taxon>
        <taxon>Ecdysozoa</taxon>
        <taxon>Arthropoda</taxon>
        <taxon>Hexapoda</taxon>
        <taxon>Insecta</taxon>
        <taxon>Pterygota</taxon>
        <taxon>Neoptera</taxon>
        <taxon>Endopterygota</taxon>
        <taxon>Lepidoptera</taxon>
        <taxon>Glossata</taxon>
        <taxon>Ditrysia</taxon>
        <taxon>Papilionoidea</taxon>
        <taxon>Papilionidae</taxon>
        <taxon>Papilioninae</taxon>
        <taxon>Papilio</taxon>
    </lineage>
</organism>
<feature type="non-terminal residue" evidence="1">
    <location>
        <position position="1"/>
    </location>
</feature>
<evidence type="ECO:0000313" key="1">
    <source>
        <dbReference type="EMBL" id="BAM20198.1"/>
    </source>
</evidence>
<reference evidence="1" key="1">
    <citation type="journal article" date="2012" name="BMC Biol.">
        <title>Comprehensive microarray-based analysis for stage-specific larval camouflage pattern-associated genes in the swallowtail butterfly, Papilio xuthus.</title>
        <authorList>
            <person name="Futahashi R."/>
            <person name="Shirataki H."/>
            <person name="Narita T."/>
            <person name="Mita K."/>
            <person name="Fujiwara H."/>
        </authorList>
    </citation>
    <scope>NUCLEOTIDE SEQUENCE</scope>
    <source>
        <tissue evidence="1">Epidermis</tissue>
    </source>
</reference>